<keyword evidence="3" id="KW-0813">Transport</keyword>
<keyword evidence="4" id="KW-0309">Germination</keyword>
<dbReference type="Pfam" id="PF03845">
    <property type="entry name" value="Spore_permease"/>
    <property type="match status" value="1"/>
</dbReference>
<evidence type="ECO:0000256" key="5">
    <source>
        <dbReference type="ARBA" id="ARBA00022692"/>
    </source>
</evidence>
<dbReference type="EMBL" id="JAAAMV010000028">
    <property type="protein sequence ID" value="NBD27532.1"/>
    <property type="molecule type" value="Genomic_DNA"/>
</dbReference>
<organism evidence="9 10">
    <name type="scientific">Paenibacillus glycinis</name>
    <dbReference type="NCBI Taxonomy" id="2697035"/>
    <lineage>
        <taxon>Bacteria</taxon>
        <taxon>Bacillati</taxon>
        <taxon>Bacillota</taxon>
        <taxon>Bacilli</taxon>
        <taxon>Bacillales</taxon>
        <taxon>Paenibacillaceae</taxon>
        <taxon>Paenibacillus</taxon>
    </lineage>
</organism>
<evidence type="ECO:0000313" key="10">
    <source>
        <dbReference type="Proteomes" id="UP000665561"/>
    </source>
</evidence>
<dbReference type="PANTHER" id="PTHR34975:SF2">
    <property type="entry name" value="SPORE GERMINATION PROTEIN A2"/>
    <property type="match status" value="1"/>
</dbReference>
<feature type="transmembrane region" description="Helical" evidence="8">
    <location>
        <begin position="192"/>
        <end position="210"/>
    </location>
</feature>
<evidence type="ECO:0000256" key="8">
    <source>
        <dbReference type="SAM" id="Phobius"/>
    </source>
</evidence>
<feature type="transmembrane region" description="Helical" evidence="8">
    <location>
        <begin position="272"/>
        <end position="290"/>
    </location>
</feature>
<dbReference type="PANTHER" id="PTHR34975">
    <property type="entry name" value="SPORE GERMINATION PROTEIN A2"/>
    <property type="match status" value="1"/>
</dbReference>
<feature type="transmembrane region" description="Helical" evidence="8">
    <location>
        <begin position="333"/>
        <end position="357"/>
    </location>
</feature>
<gene>
    <name evidence="9" type="ORF">GT019_26975</name>
</gene>
<evidence type="ECO:0000256" key="6">
    <source>
        <dbReference type="ARBA" id="ARBA00022989"/>
    </source>
</evidence>
<keyword evidence="7 8" id="KW-0472">Membrane</keyword>
<feature type="transmembrane region" description="Helical" evidence="8">
    <location>
        <begin position="48"/>
        <end position="69"/>
    </location>
</feature>
<sequence>MVILVAVKEKLAPFHILVLIYMTQTGVVILSLGQMLAQTFGINGWLALPFYGVIVTANLLLIGLVYRMGRGKSIFDIMERRLPLLLLSPLYLLLTMVWSMLACLVSMEYVLIFQMIAFPTTNPVWFKIVIDLLAYSLFIKGIYTISKASTVFFYLTVWMYLFSSMLFHEYSWNRLTPFFFQEGDFALPGMSGIYAAFLGYELVMLLFGYVDRSAKLMKLAIWANLLVFVSYIYVSMLVFGFFGFGELREMQYPLIDMFAYVKFPFIERIENLLYGLLLFTMLATMAMYYWSANEASGRLFPKLKPSYRGIALIAGTFFVGLIPDTLAEVNEWLTWFGIVEIGIAFGLPLFLIALLLIRKEKEAPVHA</sequence>
<feature type="transmembrane region" description="Helical" evidence="8">
    <location>
        <begin position="124"/>
        <end position="145"/>
    </location>
</feature>
<evidence type="ECO:0000256" key="1">
    <source>
        <dbReference type="ARBA" id="ARBA00004141"/>
    </source>
</evidence>
<feature type="transmembrane region" description="Helical" evidence="8">
    <location>
        <begin position="222"/>
        <end position="244"/>
    </location>
</feature>
<feature type="transmembrane region" description="Helical" evidence="8">
    <location>
        <begin position="90"/>
        <end position="112"/>
    </location>
</feature>
<dbReference type="InterPro" id="IPR004761">
    <property type="entry name" value="Spore_GerAB"/>
</dbReference>
<evidence type="ECO:0000313" key="9">
    <source>
        <dbReference type="EMBL" id="NBD27532.1"/>
    </source>
</evidence>
<reference evidence="9 10" key="1">
    <citation type="submission" date="2020-01" db="EMBL/GenBank/DDBJ databases">
        <title>Paenibacillus soybeanensis sp. nov. isolated from the nodules of soybean (Glycine max(L.) Merr).</title>
        <authorList>
            <person name="Wang H."/>
        </authorList>
    </citation>
    <scope>NUCLEOTIDE SEQUENCE [LARGE SCALE GENOMIC DNA]</scope>
    <source>
        <strain evidence="9 10">T1</strain>
    </source>
</reference>
<dbReference type="RefSeq" id="WP_161746554.1">
    <property type="nucleotide sequence ID" value="NZ_JAAAMV010000028.1"/>
</dbReference>
<comment type="similarity">
    <text evidence="2">Belongs to the amino acid-polyamine-organocation (APC) superfamily. Spore germination protein (SGP) (TC 2.A.3.9) family.</text>
</comment>
<comment type="subcellular location">
    <subcellularLocation>
        <location evidence="1">Membrane</location>
        <topology evidence="1">Multi-pass membrane protein</topology>
    </subcellularLocation>
</comment>
<dbReference type="Proteomes" id="UP000665561">
    <property type="component" value="Unassembled WGS sequence"/>
</dbReference>
<evidence type="ECO:0000256" key="3">
    <source>
        <dbReference type="ARBA" id="ARBA00022448"/>
    </source>
</evidence>
<proteinExistence type="inferred from homology"/>
<keyword evidence="5 8" id="KW-0812">Transmembrane</keyword>
<feature type="transmembrane region" description="Helical" evidence="8">
    <location>
        <begin position="152"/>
        <end position="172"/>
    </location>
</feature>
<name>A0ABW9XXT6_9BACL</name>
<feature type="transmembrane region" description="Helical" evidence="8">
    <location>
        <begin position="310"/>
        <end position="327"/>
    </location>
</feature>
<comment type="caution">
    <text evidence="9">The sequence shown here is derived from an EMBL/GenBank/DDBJ whole genome shotgun (WGS) entry which is preliminary data.</text>
</comment>
<evidence type="ECO:0000256" key="2">
    <source>
        <dbReference type="ARBA" id="ARBA00007998"/>
    </source>
</evidence>
<keyword evidence="10" id="KW-1185">Reference proteome</keyword>
<keyword evidence="6 8" id="KW-1133">Transmembrane helix</keyword>
<protein>
    <submittedName>
        <fullName evidence="9">GerAB/ArcD/ProY family transporter</fullName>
    </submittedName>
</protein>
<evidence type="ECO:0000256" key="4">
    <source>
        <dbReference type="ARBA" id="ARBA00022544"/>
    </source>
</evidence>
<evidence type="ECO:0000256" key="7">
    <source>
        <dbReference type="ARBA" id="ARBA00023136"/>
    </source>
</evidence>
<feature type="transmembrane region" description="Helical" evidence="8">
    <location>
        <begin position="12"/>
        <end position="36"/>
    </location>
</feature>
<accession>A0ABW9XXT6</accession>